<protein>
    <recommendedName>
        <fullName evidence="1">Heterokaryon incompatibility domain-containing protein</fullName>
    </recommendedName>
</protein>
<dbReference type="Proteomes" id="UP001274830">
    <property type="component" value="Unassembled WGS sequence"/>
</dbReference>
<dbReference type="InterPro" id="IPR010730">
    <property type="entry name" value="HET"/>
</dbReference>
<proteinExistence type="predicted"/>
<reference evidence="2" key="1">
    <citation type="submission" date="2023-07" db="EMBL/GenBank/DDBJ databases">
        <title>Black Yeasts Isolated from many extreme environments.</title>
        <authorList>
            <person name="Coleine C."/>
            <person name="Stajich J.E."/>
            <person name="Selbmann L."/>
        </authorList>
    </citation>
    <scope>NUCLEOTIDE SEQUENCE</scope>
    <source>
        <strain evidence="2">CCFEE 5485</strain>
    </source>
</reference>
<name>A0AAE0WFD7_9PEZI</name>
<organism evidence="2 3">
    <name type="scientific">Recurvomyces mirabilis</name>
    <dbReference type="NCBI Taxonomy" id="574656"/>
    <lineage>
        <taxon>Eukaryota</taxon>
        <taxon>Fungi</taxon>
        <taxon>Dikarya</taxon>
        <taxon>Ascomycota</taxon>
        <taxon>Pezizomycotina</taxon>
        <taxon>Dothideomycetes</taxon>
        <taxon>Dothideomycetidae</taxon>
        <taxon>Mycosphaerellales</taxon>
        <taxon>Teratosphaeriaceae</taxon>
        <taxon>Recurvomyces</taxon>
    </lineage>
</organism>
<evidence type="ECO:0000313" key="3">
    <source>
        <dbReference type="Proteomes" id="UP001274830"/>
    </source>
</evidence>
<comment type="caution">
    <text evidence="2">The sequence shown here is derived from an EMBL/GenBank/DDBJ whole genome shotgun (WGS) entry which is preliminary data.</text>
</comment>
<dbReference type="AlphaFoldDB" id="A0AAE0WFD7"/>
<evidence type="ECO:0000313" key="2">
    <source>
        <dbReference type="EMBL" id="KAK3670701.1"/>
    </source>
</evidence>
<accession>A0AAE0WFD7</accession>
<gene>
    <name evidence="2" type="ORF">LTR78_009393</name>
</gene>
<evidence type="ECO:0000259" key="1">
    <source>
        <dbReference type="Pfam" id="PF06985"/>
    </source>
</evidence>
<dbReference type="Pfam" id="PF06985">
    <property type="entry name" value="HET"/>
    <property type="match status" value="1"/>
</dbReference>
<feature type="domain" description="Heterokaryon incompatibility" evidence="1">
    <location>
        <begin position="123"/>
        <end position="190"/>
    </location>
</feature>
<keyword evidence="3" id="KW-1185">Reference proteome</keyword>
<sequence>MTDAYRQHEPEFRDDILTLKDEFSIAIANEPQTIQRVLLDDEIAAVLATGDWQHIPISEDTKRHRERMLFTYGSKPAVEPYNEITTLEFIEKPDPNLVLPIFRLYDLTKDSIDEYGDESKATYIALSHVWNQSTDAALRKACDRAHAVTGHTRFWVDRWCIKQTSIEDKAFHVPRMRDYYMHAAAVLVIAPDLAVLPDATNGEAFVKACGVHAGSHESGLSRKL</sequence>
<dbReference type="EMBL" id="JAUTXT010000052">
    <property type="protein sequence ID" value="KAK3670701.1"/>
    <property type="molecule type" value="Genomic_DNA"/>
</dbReference>